<dbReference type="EMBL" id="JAACVF010000022">
    <property type="protein sequence ID" value="NCN64622.1"/>
    <property type="molecule type" value="Genomic_DNA"/>
</dbReference>
<accession>A0A8J8CHD4</accession>
<dbReference type="AlphaFoldDB" id="A0A8J8CHD4"/>
<dbReference type="Pfam" id="PF13676">
    <property type="entry name" value="TIR_2"/>
    <property type="match status" value="1"/>
</dbReference>
<dbReference type="InterPro" id="IPR000157">
    <property type="entry name" value="TIR_dom"/>
</dbReference>
<gene>
    <name evidence="2" type="ORF">GW910_00885</name>
</gene>
<reference evidence="2" key="1">
    <citation type="submission" date="2019-11" db="EMBL/GenBank/DDBJ databases">
        <title>Lipid analysis of CO2-rich subsurface aquifers suggests an autotrophy-based deep biosphere with lysolipids enriched in CPR bacteria.</title>
        <authorList>
            <person name="Probst A.J."/>
            <person name="Elling F.J."/>
            <person name="Castelle C.J."/>
            <person name="Zhu Q."/>
            <person name="Elvert M."/>
            <person name="Birarda G."/>
            <person name="Holman H.-Y."/>
            <person name="Lane K.R."/>
            <person name="Ladd B."/>
            <person name="Ryan M.C."/>
            <person name="Woyke T."/>
            <person name="Hinrichs K.-U."/>
            <person name="Banfield J.F."/>
        </authorList>
    </citation>
    <scope>NUCLEOTIDE SEQUENCE</scope>
    <source>
        <strain evidence="2">CG_2015-01_33_1645</strain>
    </source>
</reference>
<keyword evidence="2" id="KW-0675">Receptor</keyword>
<sequence length="137" mass="15906">MNKVNKVFISYETKTGKSYAEHLKEALEEGNYSSFLADLSIDKGTKWKEEINLALNNCKYFVVVITSLTLRSKEVIKEYEKAMGLKKRIIPCRYSQLPVTETGTMSELQQLEFSDKYELANKVIIELNKINKREEKQ</sequence>
<comment type="caution">
    <text evidence="2">The sequence shown here is derived from an EMBL/GenBank/DDBJ whole genome shotgun (WGS) entry which is preliminary data.</text>
</comment>
<dbReference type="Proteomes" id="UP000768163">
    <property type="component" value="Unassembled WGS sequence"/>
</dbReference>
<protein>
    <submittedName>
        <fullName evidence="2">Toll/interleukin-1 receptor domain-containing protein</fullName>
    </submittedName>
</protein>
<evidence type="ECO:0000313" key="3">
    <source>
        <dbReference type="Proteomes" id="UP000768163"/>
    </source>
</evidence>
<dbReference type="SUPFAM" id="SSF52200">
    <property type="entry name" value="Toll/Interleukin receptor TIR domain"/>
    <property type="match status" value="1"/>
</dbReference>
<organism evidence="2 3">
    <name type="scientific">Candidatus Altarchaeum hamiconexum</name>
    <dbReference type="NCBI Taxonomy" id="1803513"/>
    <lineage>
        <taxon>Archaea</taxon>
        <taxon>Candidatus Altarchaeota</taxon>
        <taxon>Candidatus Altiarchaeia</taxon>
        <taxon>Candidatus Altarchaeales</taxon>
        <taxon>Candidatus Altarchaeaceae</taxon>
        <taxon>Candidatus Altarchaeum</taxon>
    </lineage>
</organism>
<feature type="domain" description="TIR" evidence="1">
    <location>
        <begin position="3"/>
        <end position="137"/>
    </location>
</feature>
<proteinExistence type="predicted"/>
<evidence type="ECO:0000313" key="2">
    <source>
        <dbReference type="EMBL" id="NCN64622.1"/>
    </source>
</evidence>
<name>A0A8J8CHD4_9ARCH</name>
<dbReference type="Gene3D" id="3.40.50.10140">
    <property type="entry name" value="Toll/interleukin-1 receptor homology (TIR) domain"/>
    <property type="match status" value="1"/>
</dbReference>
<evidence type="ECO:0000259" key="1">
    <source>
        <dbReference type="PROSITE" id="PS50104"/>
    </source>
</evidence>
<dbReference type="GO" id="GO:0007165">
    <property type="term" value="P:signal transduction"/>
    <property type="evidence" value="ECO:0007669"/>
    <property type="project" value="InterPro"/>
</dbReference>
<feature type="non-terminal residue" evidence="2">
    <location>
        <position position="137"/>
    </location>
</feature>
<dbReference type="InterPro" id="IPR035897">
    <property type="entry name" value="Toll_tir_struct_dom_sf"/>
</dbReference>
<dbReference type="PROSITE" id="PS50104">
    <property type="entry name" value="TIR"/>
    <property type="match status" value="1"/>
</dbReference>